<evidence type="ECO:0000313" key="3">
    <source>
        <dbReference type="Proteomes" id="UP000031056"/>
    </source>
</evidence>
<gene>
    <name evidence="2" type="ORF">M896_011830</name>
</gene>
<evidence type="ECO:0000313" key="2">
    <source>
        <dbReference type="EMBL" id="KHN70528.1"/>
    </source>
</evidence>
<dbReference type="STRING" id="1354746.A0A0B2UMD1"/>
<dbReference type="SUPFAM" id="SSF48350">
    <property type="entry name" value="GTPase activation domain, GAP"/>
    <property type="match status" value="1"/>
</dbReference>
<dbReference type="HOGENOM" id="CLU_970090_0_0_1"/>
<dbReference type="GeneID" id="26261026"/>
<dbReference type="PANTHER" id="PTHR45808:SF2">
    <property type="entry name" value="RHO GTPASE-ACTIVATING PROTEIN 68F"/>
    <property type="match status" value="1"/>
</dbReference>
<dbReference type="GO" id="GO:0007264">
    <property type="term" value="P:small GTPase-mediated signal transduction"/>
    <property type="evidence" value="ECO:0007669"/>
    <property type="project" value="TreeGrafter"/>
</dbReference>
<dbReference type="Gene3D" id="1.10.555.10">
    <property type="entry name" value="Rho GTPase activation protein"/>
    <property type="match status" value="1"/>
</dbReference>
<dbReference type="AlphaFoldDB" id="A0A0B2UMD1"/>
<reference evidence="2 3" key="1">
    <citation type="journal article" date="2014" name="MBio">
        <title>The Ordospora colligata genome; evolution of extreme reduction in microsporidia and host-to-parasite horizontal gene transfer.</title>
        <authorList>
            <person name="Pombert J.-F."/>
            <person name="Haag K.L."/>
            <person name="Beidas S."/>
            <person name="Ebert D."/>
            <person name="Keeling P.J."/>
        </authorList>
    </citation>
    <scope>NUCLEOTIDE SEQUENCE [LARGE SCALE GENOMIC DNA]</scope>
    <source>
        <strain evidence="2 3">OC4</strain>
    </source>
</reference>
<evidence type="ECO:0000259" key="1">
    <source>
        <dbReference type="PROSITE" id="PS50238"/>
    </source>
</evidence>
<accession>A0A0B2UMD1</accession>
<dbReference type="EMBL" id="JOKQ01000001">
    <property type="protein sequence ID" value="KHN70528.1"/>
    <property type="molecule type" value="Genomic_DNA"/>
</dbReference>
<comment type="caution">
    <text evidence="2">The sequence shown here is derived from an EMBL/GenBank/DDBJ whole genome shotgun (WGS) entry which is preliminary data.</text>
</comment>
<dbReference type="GO" id="GO:0005096">
    <property type="term" value="F:GTPase activator activity"/>
    <property type="evidence" value="ECO:0007669"/>
    <property type="project" value="TreeGrafter"/>
</dbReference>
<dbReference type="InterPro" id="IPR000198">
    <property type="entry name" value="RhoGAP_dom"/>
</dbReference>
<dbReference type="PROSITE" id="PS50238">
    <property type="entry name" value="RHOGAP"/>
    <property type="match status" value="1"/>
</dbReference>
<feature type="domain" description="Rho-GAP" evidence="1">
    <location>
        <begin position="68"/>
        <end position="278"/>
    </location>
</feature>
<dbReference type="CDD" id="cd00159">
    <property type="entry name" value="RhoGAP"/>
    <property type="match status" value="1"/>
</dbReference>
<dbReference type="OrthoDB" id="20689at2759"/>
<dbReference type="Proteomes" id="UP000031056">
    <property type="component" value="Unassembled WGS sequence"/>
</dbReference>
<organism evidence="2 3">
    <name type="scientific">Ordospora colligata OC4</name>
    <dbReference type="NCBI Taxonomy" id="1354746"/>
    <lineage>
        <taxon>Eukaryota</taxon>
        <taxon>Fungi</taxon>
        <taxon>Fungi incertae sedis</taxon>
        <taxon>Microsporidia</taxon>
        <taxon>Ordosporidae</taxon>
        <taxon>Ordospora</taxon>
    </lineage>
</organism>
<dbReference type="InterPro" id="IPR008936">
    <property type="entry name" value="Rho_GTPase_activation_prot"/>
</dbReference>
<dbReference type="SMART" id="SM00324">
    <property type="entry name" value="RhoGAP"/>
    <property type="match status" value="1"/>
</dbReference>
<dbReference type="InParanoid" id="A0A0B2UMD1"/>
<proteinExistence type="predicted"/>
<dbReference type="GO" id="GO:0005737">
    <property type="term" value="C:cytoplasm"/>
    <property type="evidence" value="ECO:0007669"/>
    <property type="project" value="TreeGrafter"/>
</dbReference>
<name>A0A0B2UMD1_9MICR</name>
<dbReference type="Pfam" id="PF00620">
    <property type="entry name" value="RhoGAP"/>
    <property type="match status" value="1"/>
</dbReference>
<dbReference type="RefSeq" id="XP_014564570.1">
    <property type="nucleotide sequence ID" value="XM_014709084.1"/>
</dbReference>
<dbReference type="VEuPathDB" id="MicrosporidiaDB:M896_011830"/>
<keyword evidence="3" id="KW-1185">Reference proteome</keyword>
<protein>
    <submittedName>
        <fullName evidence="2">RhoGAP domain-containing protein</fullName>
    </submittedName>
</protein>
<dbReference type="PANTHER" id="PTHR45808">
    <property type="entry name" value="RHO GTPASE-ACTIVATING PROTEIN 68F"/>
    <property type="match status" value="1"/>
</dbReference>
<sequence length="287" mass="33382">MGGYNNGRSAKKDVRTVNGLGDDDFEAYRSIFFWHYDDLLKKYFGRLQRFKLRQSKLARLFFEYKALRTLEDEMWVPTSFKYSDDAELFVPKSFYILTETILSLDCKVDGMFRIGNSIEVINECVNTINECVNKEVPYEDAKKNLVSSFSVIDMTTAFKQILREYPTTIVPEDLIDTILEISKVDSNEDRLVLCHMLFLAMPKPNRHVLEATINFLYAVHDISTNKGTDYERKMNIEGISTVMMPNLVLKSRNQFDLDHIETLVGFMKVFFENFARIVCLDENIAEL</sequence>